<dbReference type="SMART" id="SM00672">
    <property type="entry name" value="CAP10"/>
    <property type="match status" value="1"/>
</dbReference>
<keyword evidence="1" id="KW-1133">Transmembrane helix</keyword>
<dbReference type="EMBL" id="MU853841">
    <property type="protein sequence ID" value="KAK3937949.1"/>
    <property type="molecule type" value="Genomic_DNA"/>
</dbReference>
<dbReference type="PANTHER" id="PTHR12203:SF63">
    <property type="entry name" value="GLYCOSYL TRANSFERASE CAP10 DOMAIN-CONTAINING PROTEIN"/>
    <property type="match status" value="1"/>
</dbReference>
<dbReference type="Pfam" id="PF05686">
    <property type="entry name" value="Glyco_transf_90"/>
    <property type="match status" value="1"/>
</dbReference>
<gene>
    <name evidence="3" type="ORF">QBC46DRAFT_318560</name>
</gene>
<name>A0AAN6N3Y7_9PEZI</name>
<reference evidence="4" key="1">
    <citation type="journal article" date="2023" name="Mol. Phylogenet. Evol.">
        <title>Genome-scale phylogeny and comparative genomics of the fungal order Sordariales.</title>
        <authorList>
            <person name="Hensen N."/>
            <person name="Bonometti L."/>
            <person name="Westerberg I."/>
            <person name="Brannstrom I.O."/>
            <person name="Guillou S."/>
            <person name="Cros-Aarteil S."/>
            <person name="Calhoun S."/>
            <person name="Haridas S."/>
            <person name="Kuo A."/>
            <person name="Mondo S."/>
            <person name="Pangilinan J."/>
            <person name="Riley R."/>
            <person name="LaButti K."/>
            <person name="Andreopoulos B."/>
            <person name="Lipzen A."/>
            <person name="Chen C."/>
            <person name="Yan M."/>
            <person name="Daum C."/>
            <person name="Ng V."/>
            <person name="Clum A."/>
            <person name="Steindorff A."/>
            <person name="Ohm R.A."/>
            <person name="Martin F."/>
            <person name="Silar P."/>
            <person name="Natvig D.O."/>
            <person name="Lalanne C."/>
            <person name="Gautier V."/>
            <person name="Ament-Velasquez S.L."/>
            <person name="Kruys A."/>
            <person name="Hutchinson M.I."/>
            <person name="Powell A.J."/>
            <person name="Barry K."/>
            <person name="Miller A.N."/>
            <person name="Grigoriev I.V."/>
            <person name="Debuchy R."/>
            <person name="Gladieux P."/>
            <person name="Hiltunen Thoren M."/>
            <person name="Johannesson H."/>
        </authorList>
    </citation>
    <scope>NUCLEOTIDE SEQUENCE [LARGE SCALE GENOMIC DNA]</scope>
    <source>
        <strain evidence="4">CBS 340.73</strain>
    </source>
</reference>
<dbReference type="AlphaFoldDB" id="A0AAN6N3Y7"/>
<sequence>MARNSRPWGQISLLLTTSLLLYILLFFRNSISPPYGKRFGMVFSEAGTSSQNLFNTLNLSSQQCNAAFPNLTHDIGVNVALGPFTLPPPESGPLQVRIRDGQLYILHSKGRNALSPELRDASQARTATLHQLHRAILTRPEPLPDTILALNFEDQPFGASFTYSRPAYAAPTSASPPITRAFLMPHFSFWAWTPPFIGSFSRAAAAIDALEAALPFMQKDKRVVWRGTAGFNSVHHPHLRRDLLRVAGGRPWADVQALDWPTQKGGEGADFGQRPGNAMMIEDFCRYKYAIHTEGITYSGRFQFLQMCNSVILTPPVAWLQHTTHLIWPVFSSDLNPNPKWELSEDIQRAWPKRYEPEEANIVFVAPDWSDLEATIAWLETHPAVAEGIAKRQRELFVGRGYLSPSAETCYWRALVRGWSKVVRTETEEEGKAGHDDMGIPWETFALGHEP</sequence>
<evidence type="ECO:0000313" key="3">
    <source>
        <dbReference type="EMBL" id="KAK3937949.1"/>
    </source>
</evidence>
<evidence type="ECO:0000256" key="1">
    <source>
        <dbReference type="SAM" id="Phobius"/>
    </source>
</evidence>
<dbReference type="Proteomes" id="UP001303473">
    <property type="component" value="Unassembled WGS sequence"/>
</dbReference>
<keyword evidence="1" id="KW-0812">Transmembrane</keyword>
<organism evidence="3 4">
    <name type="scientific">Diplogelasinospora grovesii</name>
    <dbReference type="NCBI Taxonomy" id="303347"/>
    <lineage>
        <taxon>Eukaryota</taxon>
        <taxon>Fungi</taxon>
        <taxon>Dikarya</taxon>
        <taxon>Ascomycota</taxon>
        <taxon>Pezizomycotina</taxon>
        <taxon>Sordariomycetes</taxon>
        <taxon>Sordariomycetidae</taxon>
        <taxon>Sordariales</taxon>
        <taxon>Diplogelasinosporaceae</taxon>
        <taxon>Diplogelasinospora</taxon>
    </lineage>
</organism>
<evidence type="ECO:0000313" key="4">
    <source>
        <dbReference type="Proteomes" id="UP001303473"/>
    </source>
</evidence>
<feature type="domain" description="Glycosyl transferase CAP10" evidence="2">
    <location>
        <begin position="142"/>
        <end position="426"/>
    </location>
</feature>
<keyword evidence="4" id="KW-1185">Reference proteome</keyword>
<accession>A0AAN6N3Y7</accession>
<dbReference type="InterPro" id="IPR006598">
    <property type="entry name" value="CAP10"/>
</dbReference>
<dbReference type="InterPro" id="IPR051091">
    <property type="entry name" value="O-Glucosyltr/Glycosyltrsf_90"/>
</dbReference>
<protein>
    <recommendedName>
        <fullName evidence="2">Glycosyl transferase CAP10 domain-containing protein</fullName>
    </recommendedName>
</protein>
<dbReference type="PANTHER" id="PTHR12203">
    <property type="entry name" value="KDEL LYS-ASP-GLU-LEU CONTAINING - RELATED"/>
    <property type="match status" value="1"/>
</dbReference>
<keyword evidence="1" id="KW-0472">Membrane</keyword>
<proteinExistence type="predicted"/>
<feature type="transmembrane region" description="Helical" evidence="1">
    <location>
        <begin position="7"/>
        <end position="27"/>
    </location>
</feature>
<comment type="caution">
    <text evidence="3">The sequence shown here is derived from an EMBL/GenBank/DDBJ whole genome shotgun (WGS) entry which is preliminary data.</text>
</comment>
<evidence type="ECO:0000259" key="2">
    <source>
        <dbReference type="SMART" id="SM00672"/>
    </source>
</evidence>